<feature type="non-terminal residue" evidence="5">
    <location>
        <position position="1"/>
    </location>
</feature>
<keyword evidence="1 5" id="KW-0436">Ligase</keyword>
<evidence type="ECO:0000313" key="6">
    <source>
        <dbReference type="Proteomes" id="UP000703674"/>
    </source>
</evidence>
<dbReference type="SUPFAM" id="SSF47323">
    <property type="entry name" value="Anticodon-binding domain of a subclass of class I aminoacyl-tRNA synthetases"/>
    <property type="match status" value="1"/>
</dbReference>
<proteinExistence type="predicted"/>
<dbReference type="GO" id="GO:0016874">
    <property type="term" value="F:ligase activity"/>
    <property type="evidence" value="ECO:0007669"/>
    <property type="project" value="UniProtKB-KW"/>
</dbReference>
<comment type="caution">
    <text evidence="5">The sequence shown here is derived from an EMBL/GenBank/DDBJ whole genome shotgun (WGS) entry which is preliminary data.</text>
</comment>
<keyword evidence="2" id="KW-0547">Nucleotide-binding</keyword>
<evidence type="ECO:0000256" key="4">
    <source>
        <dbReference type="ARBA" id="ARBA00023146"/>
    </source>
</evidence>
<evidence type="ECO:0000256" key="3">
    <source>
        <dbReference type="ARBA" id="ARBA00022840"/>
    </source>
</evidence>
<keyword evidence="3" id="KW-0067">ATP-binding</keyword>
<accession>A0ABX1D4U6</accession>
<keyword evidence="4" id="KW-0030">Aminoacyl-tRNA synthetase</keyword>
<dbReference type="InterPro" id="IPR009080">
    <property type="entry name" value="tRNAsynth_Ia_anticodon-bd"/>
</dbReference>
<evidence type="ECO:0000256" key="1">
    <source>
        <dbReference type="ARBA" id="ARBA00022598"/>
    </source>
</evidence>
<keyword evidence="6" id="KW-1185">Reference proteome</keyword>
<dbReference type="Gene3D" id="1.10.730.10">
    <property type="entry name" value="Isoleucyl-tRNA Synthetase, Domain 1"/>
    <property type="match status" value="1"/>
</dbReference>
<evidence type="ECO:0000313" key="5">
    <source>
        <dbReference type="EMBL" id="NJW54264.1"/>
    </source>
</evidence>
<sequence length="87" mass="9936">WQKLGHDTSVTTAAYPVFEEKYLVESIKEYPISFNGKMRFTLELPFDMSPQEIEQTVMAHEKTQQQLNGRSPKKVIIVPGKIVNIVG</sequence>
<organism evidence="5 6">
    <name type="scientific">Salinimicrobium oceani</name>
    <dbReference type="NCBI Taxonomy" id="2722702"/>
    <lineage>
        <taxon>Bacteria</taxon>
        <taxon>Pseudomonadati</taxon>
        <taxon>Bacteroidota</taxon>
        <taxon>Flavobacteriia</taxon>
        <taxon>Flavobacteriales</taxon>
        <taxon>Flavobacteriaceae</taxon>
        <taxon>Salinimicrobium</taxon>
    </lineage>
</organism>
<name>A0ABX1D4U6_9FLAO</name>
<dbReference type="Proteomes" id="UP000703674">
    <property type="component" value="Unassembled WGS sequence"/>
</dbReference>
<dbReference type="EMBL" id="JAAVJR010000047">
    <property type="protein sequence ID" value="NJW54264.1"/>
    <property type="molecule type" value="Genomic_DNA"/>
</dbReference>
<protein>
    <submittedName>
        <fullName evidence="5">Leucine--tRNA ligase</fullName>
    </submittedName>
</protein>
<reference evidence="5 6" key="1">
    <citation type="submission" date="2020-03" db="EMBL/GenBank/DDBJ databases">
        <title>Salinimicrobium sp. nov, isolated from SCS.</title>
        <authorList>
            <person name="Cao W.R."/>
        </authorList>
    </citation>
    <scope>NUCLEOTIDE SEQUENCE [LARGE SCALE GENOMIC DNA]</scope>
    <source>
        <strain evidence="6">J15B91</strain>
    </source>
</reference>
<evidence type="ECO:0000256" key="2">
    <source>
        <dbReference type="ARBA" id="ARBA00022741"/>
    </source>
</evidence>
<gene>
    <name evidence="5" type="ORF">HC175_15240</name>
</gene>